<proteinExistence type="inferred from homology"/>
<dbReference type="InterPro" id="IPR013815">
    <property type="entry name" value="ATP_grasp_subdomain_1"/>
</dbReference>
<feature type="active site" evidence="13">
    <location>
        <position position="16"/>
    </location>
</feature>
<feature type="binding site" evidence="14">
    <location>
        <position position="315"/>
    </location>
    <ligand>
        <name>Mg(2+)</name>
        <dbReference type="ChEBI" id="CHEBI:18420"/>
        <label>1</label>
    </ligand>
</feature>
<dbReference type="InterPro" id="IPR005905">
    <property type="entry name" value="D_ala_D_ala"/>
</dbReference>
<feature type="active site" evidence="13">
    <location>
        <position position="189"/>
    </location>
</feature>
<evidence type="ECO:0000313" key="17">
    <source>
        <dbReference type="EMBL" id="HIU28244.1"/>
    </source>
</evidence>
<comment type="catalytic activity">
    <reaction evidence="12">
        <text>2 D-alanine + ATP = D-alanyl-D-alanine + ADP + phosphate + H(+)</text>
        <dbReference type="Rhea" id="RHEA:11224"/>
        <dbReference type="ChEBI" id="CHEBI:15378"/>
        <dbReference type="ChEBI" id="CHEBI:30616"/>
        <dbReference type="ChEBI" id="CHEBI:43474"/>
        <dbReference type="ChEBI" id="CHEBI:57416"/>
        <dbReference type="ChEBI" id="CHEBI:57822"/>
        <dbReference type="ChEBI" id="CHEBI:456216"/>
        <dbReference type="EC" id="6.3.2.4"/>
    </reaction>
</comment>
<dbReference type="GO" id="GO:0005829">
    <property type="term" value="C:cytosol"/>
    <property type="evidence" value="ECO:0007669"/>
    <property type="project" value="TreeGrafter"/>
</dbReference>
<dbReference type="GO" id="GO:0009252">
    <property type="term" value="P:peptidoglycan biosynthetic process"/>
    <property type="evidence" value="ECO:0007669"/>
    <property type="project" value="UniProtKB-UniRule"/>
</dbReference>
<dbReference type="NCBIfam" id="NF002528">
    <property type="entry name" value="PRK01966.1-4"/>
    <property type="match status" value="1"/>
</dbReference>
<feature type="domain" description="ATP-grasp" evidence="16">
    <location>
        <begin position="144"/>
        <end position="348"/>
    </location>
</feature>
<keyword evidence="7 14" id="KW-0460">Magnesium</keyword>
<keyword evidence="12" id="KW-0963">Cytoplasm</keyword>
<sequence length="353" mass="38744">MDKKKIAVLFGGCSSEYLISLSSGYAVLTNINRDKYDVIAIGITEDGRWFRYDGDPENVKADTWQQDKENCTPAYIVPDRAVHGLIELRPEGPAFTRLDGAFPMLHGKNGEDGTVQGLIEMAGIDLMGCGTLSSALCMDKYRAHVLAEAAGIAVPKACFLTRDFDEATVREATADLTYPLFVKPVRAGSSYGISVIESAGELMDAVNLALQYDDELIIEEKINGFEVGCSVIGDGKNVEIVGRVDEIELFTGCFFDYTKKYTGVDSKIHSPGRLDPETEKRVNDTGRKLFRILGCKGFARIDMFLTPDKEIIFSEANTIPGFTSVSRFPKMMAGVGLSYPDVIDKIIECCSEK</sequence>
<keyword evidence="8 12" id="KW-0133">Cell shape</keyword>
<dbReference type="PROSITE" id="PS50975">
    <property type="entry name" value="ATP_GRASP"/>
    <property type="match status" value="1"/>
</dbReference>
<evidence type="ECO:0000256" key="12">
    <source>
        <dbReference type="HAMAP-Rule" id="MF_00047"/>
    </source>
</evidence>
<evidence type="ECO:0000256" key="13">
    <source>
        <dbReference type="PIRSR" id="PIRSR039102-1"/>
    </source>
</evidence>
<comment type="subcellular location">
    <subcellularLocation>
        <location evidence="12">Cytoplasm</location>
    </subcellularLocation>
</comment>
<dbReference type="Proteomes" id="UP000824091">
    <property type="component" value="Unassembled WGS sequence"/>
</dbReference>
<evidence type="ECO:0000256" key="10">
    <source>
        <dbReference type="ARBA" id="ARBA00023211"/>
    </source>
</evidence>
<evidence type="ECO:0000256" key="6">
    <source>
        <dbReference type="ARBA" id="ARBA00022840"/>
    </source>
</evidence>
<dbReference type="Gene3D" id="3.40.50.20">
    <property type="match status" value="1"/>
</dbReference>
<dbReference type="InterPro" id="IPR011761">
    <property type="entry name" value="ATP-grasp"/>
</dbReference>
<dbReference type="EMBL" id="DVMO01000113">
    <property type="protein sequence ID" value="HIU28244.1"/>
    <property type="molecule type" value="Genomic_DNA"/>
</dbReference>
<evidence type="ECO:0000313" key="18">
    <source>
        <dbReference type="Proteomes" id="UP000824091"/>
    </source>
</evidence>
<dbReference type="PROSITE" id="PS00843">
    <property type="entry name" value="DALA_DALA_LIGASE_1"/>
    <property type="match status" value="1"/>
</dbReference>
<dbReference type="PANTHER" id="PTHR23132">
    <property type="entry name" value="D-ALANINE--D-ALANINE LIGASE"/>
    <property type="match status" value="1"/>
</dbReference>
<comment type="pathway">
    <text evidence="12">Cell wall biogenesis; peptidoglycan biosynthesis.</text>
</comment>
<evidence type="ECO:0000256" key="4">
    <source>
        <dbReference type="ARBA" id="ARBA00022723"/>
    </source>
</evidence>
<keyword evidence="10 14" id="KW-0464">Manganese</keyword>
<dbReference type="Pfam" id="PF07478">
    <property type="entry name" value="Dala_Dala_lig_C"/>
    <property type="match status" value="1"/>
</dbReference>
<evidence type="ECO:0000256" key="8">
    <source>
        <dbReference type="ARBA" id="ARBA00022960"/>
    </source>
</evidence>
<feature type="binding site" evidence="14">
    <location>
        <position position="302"/>
    </location>
    <ligand>
        <name>Mg(2+)</name>
        <dbReference type="ChEBI" id="CHEBI:18420"/>
        <label>1</label>
    </ligand>
</feature>
<dbReference type="GO" id="GO:0071555">
    <property type="term" value="P:cell wall organization"/>
    <property type="evidence" value="ECO:0007669"/>
    <property type="project" value="UniProtKB-KW"/>
</dbReference>
<dbReference type="HAMAP" id="MF_00047">
    <property type="entry name" value="Dala_Dala_lig"/>
    <property type="match status" value="1"/>
</dbReference>
<comment type="similarity">
    <text evidence="2 12">Belongs to the D-alanine--D-alanine ligase family.</text>
</comment>
<name>A0A9D1I596_9FIRM</name>
<dbReference type="Gene3D" id="3.30.1490.20">
    <property type="entry name" value="ATP-grasp fold, A domain"/>
    <property type="match status" value="1"/>
</dbReference>
<gene>
    <name evidence="12" type="primary">ddl</name>
    <name evidence="17" type="ORF">IAD16_07695</name>
</gene>
<evidence type="ECO:0000256" key="3">
    <source>
        <dbReference type="ARBA" id="ARBA00022598"/>
    </source>
</evidence>
<dbReference type="PIRSF" id="PIRSF039102">
    <property type="entry name" value="Ddl/VanB"/>
    <property type="match status" value="1"/>
</dbReference>
<evidence type="ECO:0000256" key="2">
    <source>
        <dbReference type="ARBA" id="ARBA00010871"/>
    </source>
</evidence>
<dbReference type="Gene3D" id="3.30.470.20">
    <property type="entry name" value="ATP-grasp fold, B domain"/>
    <property type="match status" value="1"/>
</dbReference>
<organism evidence="17 18">
    <name type="scientific">Candidatus Fimisoma avicola</name>
    <dbReference type="NCBI Taxonomy" id="2840826"/>
    <lineage>
        <taxon>Bacteria</taxon>
        <taxon>Bacillati</taxon>
        <taxon>Bacillota</taxon>
        <taxon>Clostridia</taxon>
        <taxon>Eubacteriales</taxon>
        <taxon>Candidatus Fimisoma</taxon>
    </lineage>
</organism>
<dbReference type="SUPFAM" id="SSF56059">
    <property type="entry name" value="Glutathione synthetase ATP-binding domain-like"/>
    <property type="match status" value="1"/>
</dbReference>
<keyword evidence="11 12" id="KW-0961">Cell wall biogenesis/degradation</keyword>
<dbReference type="GO" id="GO:0046872">
    <property type="term" value="F:metal ion binding"/>
    <property type="evidence" value="ECO:0007669"/>
    <property type="project" value="UniProtKB-KW"/>
</dbReference>
<dbReference type="InterPro" id="IPR011095">
    <property type="entry name" value="Dala_Dala_lig_C"/>
</dbReference>
<dbReference type="Pfam" id="PF01820">
    <property type="entry name" value="Dala_Dala_lig_N"/>
    <property type="match status" value="1"/>
</dbReference>
<comment type="cofactor">
    <cofactor evidence="14">
        <name>Mg(2+)</name>
        <dbReference type="ChEBI" id="CHEBI:18420"/>
    </cofactor>
    <cofactor evidence="14">
        <name>Mn(2+)</name>
        <dbReference type="ChEBI" id="CHEBI:29035"/>
    </cofactor>
    <text evidence="14">Binds 2 magnesium or manganese ions per subunit.</text>
</comment>
<protein>
    <recommendedName>
        <fullName evidence="12">D-alanine--D-alanine ligase</fullName>
        <ecNumber evidence="12">6.3.2.4</ecNumber>
    </recommendedName>
    <alternativeName>
        <fullName evidence="12">D-Ala-D-Ala ligase</fullName>
    </alternativeName>
    <alternativeName>
        <fullName evidence="12">D-alanylalanine synthetase</fullName>
    </alternativeName>
</protein>
<reference evidence="17" key="1">
    <citation type="submission" date="2020-10" db="EMBL/GenBank/DDBJ databases">
        <authorList>
            <person name="Gilroy R."/>
        </authorList>
    </citation>
    <scope>NUCLEOTIDE SEQUENCE</scope>
    <source>
        <strain evidence="17">11300</strain>
    </source>
</reference>
<dbReference type="PANTHER" id="PTHR23132:SF25">
    <property type="entry name" value="D-ALANINE--D-ALANINE LIGASE A"/>
    <property type="match status" value="1"/>
</dbReference>
<evidence type="ECO:0000256" key="1">
    <source>
        <dbReference type="ARBA" id="ARBA00001936"/>
    </source>
</evidence>
<dbReference type="SUPFAM" id="SSF52440">
    <property type="entry name" value="PreATP-grasp domain"/>
    <property type="match status" value="1"/>
</dbReference>
<comment type="function">
    <text evidence="12">Cell wall formation.</text>
</comment>
<dbReference type="AlphaFoldDB" id="A0A9D1I596"/>
<dbReference type="NCBIfam" id="TIGR01205">
    <property type="entry name" value="D_ala_D_alaTIGR"/>
    <property type="match status" value="1"/>
</dbReference>
<comment type="cofactor">
    <cofactor evidence="1">
        <name>Mn(2+)</name>
        <dbReference type="ChEBI" id="CHEBI:29035"/>
    </cofactor>
</comment>
<dbReference type="PROSITE" id="PS00844">
    <property type="entry name" value="DALA_DALA_LIGASE_2"/>
    <property type="match status" value="1"/>
</dbReference>
<evidence type="ECO:0000256" key="14">
    <source>
        <dbReference type="PIRSR" id="PIRSR039102-3"/>
    </source>
</evidence>
<dbReference type="GO" id="GO:0005524">
    <property type="term" value="F:ATP binding"/>
    <property type="evidence" value="ECO:0007669"/>
    <property type="project" value="UniProtKB-UniRule"/>
</dbReference>
<keyword evidence="3 12" id="KW-0436">Ligase</keyword>
<evidence type="ECO:0000256" key="7">
    <source>
        <dbReference type="ARBA" id="ARBA00022842"/>
    </source>
</evidence>
<dbReference type="GO" id="GO:0008360">
    <property type="term" value="P:regulation of cell shape"/>
    <property type="evidence" value="ECO:0007669"/>
    <property type="project" value="UniProtKB-KW"/>
</dbReference>
<keyword evidence="5 15" id="KW-0547">Nucleotide-binding</keyword>
<dbReference type="GO" id="GO:0008716">
    <property type="term" value="F:D-alanine-D-alanine ligase activity"/>
    <property type="evidence" value="ECO:0007669"/>
    <property type="project" value="UniProtKB-UniRule"/>
</dbReference>
<keyword evidence="9 12" id="KW-0573">Peptidoglycan synthesis</keyword>
<keyword evidence="4 14" id="KW-0479">Metal-binding</keyword>
<evidence type="ECO:0000259" key="16">
    <source>
        <dbReference type="PROSITE" id="PS50975"/>
    </source>
</evidence>
<feature type="binding site" evidence="14">
    <location>
        <position position="317"/>
    </location>
    <ligand>
        <name>Mg(2+)</name>
        <dbReference type="ChEBI" id="CHEBI:18420"/>
        <label>2</label>
    </ligand>
</feature>
<reference evidence="17" key="2">
    <citation type="journal article" date="2021" name="PeerJ">
        <title>Extensive microbial diversity within the chicken gut microbiome revealed by metagenomics and culture.</title>
        <authorList>
            <person name="Gilroy R."/>
            <person name="Ravi A."/>
            <person name="Getino M."/>
            <person name="Pursley I."/>
            <person name="Horton D.L."/>
            <person name="Alikhan N.F."/>
            <person name="Baker D."/>
            <person name="Gharbi K."/>
            <person name="Hall N."/>
            <person name="Watson M."/>
            <person name="Adriaenssens E.M."/>
            <person name="Foster-Nyarko E."/>
            <person name="Jarju S."/>
            <person name="Secka A."/>
            <person name="Antonio M."/>
            <person name="Oren A."/>
            <person name="Chaudhuri R.R."/>
            <person name="La Ragione R."/>
            <person name="Hildebrand F."/>
            <person name="Pallen M.J."/>
        </authorList>
    </citation>
    <scope>NUCLEOTIDE SEQUENCE</scope>
    <source>
        <strain evidence="17">11300</strain>
    </source>
</reference>
<dbReference type="InterPro" id="IPR000291">
    <property type="entry name" value="D-Ala_lig_Van_CS"/>
</dbReference>
<dbReference type="EC" id="6.3.2.4" evidence="12"/>
<evidence type="ECO:0000256" key="9">
    <source>
        <dbReference type="ARBA" id="ARBA00022984"/>
    </source>
</evidence>
<feature type="binding site" evidence="14">
    <location>
        <position position="315"/>
    </location>
    <ligand>
        <name>Mg(2+)</name>
        <dbReference type="ChEBI" id="CHEBI:18420"/>
        <label>2</label>
    </ligand>
</feature>
<feature type="active site" evidence="13">
    <location>
        <position position="326"/>
    </location>
</feature>
<accession>A0A9D1I596</accession>
<evidence type="ECO:0000256" key="11">
    <source>
        <dbReference type="ARBA" id="ARBA00023316"/>
    </source>
</evidence>
<comment type="caution">
    <text evidence="17">The sequence shown here is derived from an EMBL/GenBank/DDBJ whole genome shotgun (WGS) entry which is preliminary data.</text>
</comment>
<keyword evidence="6 15" id="KW-0067">ATP-binding</keyword>
<evidence type="ECO:0000256" key="15">
    <source>
        <dbReference type="PROSITE-ProRule" id="PRU00409"/>
    </source>
</evidence>
<evidence type="ECO:0000256" key="5">
    <source>
        <dbReference type="ARBA" id="ARBA00022741"/>
    </source>
</evidence>
<dbReference type="InterPro" id="IPR016185">
    <property type="entry name" value="PreATP-grasp_dom_sf"/>
</dbReference>
<dbReference type="InterPro" id="IPR011127">
    <property type="entry name" value="Dala_Dala_lig_N"/>
</dbReference>